<evidence type="ECO:0000313" key="6">
    <source>
        <dbReference type="Proteomes" id="UP001596160"/>
    </source>
</evidence>
<evidence type="ECO:0000256" key="1">
    <source>
        <dbReference type="ARBA" id="ARBA00022729"/>
    </source>
</evidence>
<name>A0ABW0AEQ2_9ACTN</name>
<comment type="caution">
    <text evidence="5">The sequence shown here is derived from an EMBL/GenBank/DDBJ whole genome shotgun (WGS) entry which is preliminary data.</text>
</comment>
<dbReference type="Gene3D" id="2.130.10.130">
    <property type="entry name" value="Integrin alpha, N-terminal"/>
    <property type="match status" value="3"/>
</dbReference>
<protein>
    <submittedName>
        <fullName evidence="5">FG-GAP-like repeat-containing protein</fullName>
    </submittedName>
</protein>
<dbReference type="PROSITE" id="PS51470">
    <property type="entry name" value="FG_GAP"/>
    <property type="match status" value="4"/>
</dbReference>
<gene>
    <name evidence="5" type="ORF">ACFPRH_10850</name>
</gene>
<dbReference type="Pfam" id="PF01839">
    <property type="entry name" value="FG-GAP"/>
    <property type="match status" value="5"/>
</dbReference>
<dbReference type="SMART" id="SM00191">
    <property type="entry name" value="Int_alpha"/>
    <property type="match status" value="5"/>
</dbReference>
<feature type="signal peptide" evidence="4">
    <location>
        <begin position="1"/>
        <end position="29"/>
    </location>
</feature>
<dbReference type="SUPFAM" id="SSF69318">
    <property type="entry name" value="Integrin alpha N-terminal domain"/>
    <property type="match status" value="1"/>
</dbReference>
<reference evidence="6" key="1">
    <citation type="journal article" date="2019" name="Int. J. Syst. Evol. Microbiol.">
        <title>The Global Catalogue of Microorganisms (GCM) 10K type strain sequencing project: providing services to taxonomists for standard genome sequencing and annotation.</title>
        <authorList>
            <consortium name="The Broad Institute Genomics Platform"/>
            <consortium name="The Broad Institute Genome Sequencing Center for Infectious Disease"/>
            <person name="Wu L."/>
            <person name="Ma J."/>
        </authorList>
    </citation>
    <scope>NUCLEOTIDE SEQUENCE [LARGE SCALE GENOMIC DNA]</scope>
    <source>
        <strain evidence="6">PCU 266</strain>
    </source>
</reference>
<dbReference type="PANTHER" id="PTHR46580">
    <property type="entry name" value="SENSOR KINASE-RELATED"/>
    <property type="match status" value="1"/>
</dbReference>
<organism evidence="5 6">
    <name type="scientific">Streptomyces amakusaensis</name>
    <dbReference type="NCBI Taxonomy" id="67271"/>
    <lineage>
        <taxon>Bacteria</taxon>
        <taxon>Bacillati</taxon>
        <taxon>Actinomycetota</taxon>
        <taxon>Actinomycetes</taxon>
        <taxon>Kitasatosporales</taxon>
        <taxon>Streptomycetaceae</taxon>
        <taxon>Streptomyces</taxon>
    </lineage>
</organism>
<evidence type="ECO:0000256" key="3">
    <source>
        <dbReference type="ARBA" id="ARBA00023180"/>
    </source>
</evidence>
<dbReference type="PROSITE" id="PS51318">
    <property type="entry name" value="TAT"/>
    <property type="match status" value="1"/>
</dbReference>
<evidence type="ECO:0000256" key="2">
    <source>
        <dbReference type="ARBA" id="ARBA00022737"/>
    </source>
</evidence>
<dbReference type="Proteomes" id="UP001596160">
    <property type="component" value="Unassembled WGS sequence"/>
</dbReference>
<evidence type="ECO:0000313" key="5">
    <source>
        <dbReference type="EMBL" id="MFC5152230.1"/>
    </source>
</evidence>
<keyword evidence="3" id="KW-0325">Glycoprotein</keyword>
<dbReference type="InterPro" id="IPR013519">
    <property type="entry name" value="Int_alpha_beta-p"/>
</dbReference>
<proteinExistence type="predicted"/>
<feature type="chain" id="PRO_5045653193" evidence="4">
    <location>
        <begin position="30"/>
        <end position="505"/>
    </location>
</feature>
<dbReference type="InterPro" id="IPR013517">
    <property type="entry name" value="FG-GAP"/>
</dbReference>
<dbReference type="RefSeq" id="WP_344477516.1">
    <property type="nucleotide sequence ID" value="NZ_BAAASB010000008.1"/>
</dbReference>
<accession>A0ABW0AEQ2</accession>
<keyword evidence="1 4" id="KW-0732">Signal</keyword>
<sequence length="505" mass="49785">MTSQRTILGCALVAAAATATLLTSPAATAAPAQAPVSVPGASAAALPGDFDGDGHRDLVVAAPLAQVGQAARAGGIAVLYGSPNGPVTARKQTFHQNAPGIPGEAEQDDRFGESLTVGDFDRDGYSDLAVGAPGETGPVGGPEGVVTVIWGGTGGLADAAVAIAGDHPGAESGRTLVNGDFDGDGDVDLAFNEEDSTVRVLSGPLLRDGTPAATYRRWELDHRITDLASGDLNGDGRDDLVAARTPTRPEEGITKRHTVHLAGGPQGLSHDFVHVRTADDVQPQPFVEADEVAVGDVNGDGYDDIVAARPREGTGIPDPEPPAALGGGVTYVPGSATGPRGALAVPLHQDTPGVPGAAEAGDRFGSGIAVADLDGDGYADLAAGVPGEDFAGVAGADHGAVAILRGGAGGPTGAGAVTLHQNTPGVPGAAEAGDVFGQALQPVDTDSDGKPELYAGAPGENTNAGAVWAFDGTAAGPVAPGSVSFGPGAVDIAPGPGEFGAAFRD</sequence>
<keyword evidence="6" id="KW-1185">Reference proteome</keyword>
<keyword evidence="2" id="KW-0677">Repeat</keyword>
<dbReference type="InterPro" id="IPR006311">
    <property type="entry name" value="TAT_signal"/>
</dbReference>
<dbReference type="InterPro" id="IPR028994">
    <property type="entry name" value="Integrin_alpha_N"/>
</dbReference>
<evidence type="ECO:0000256" key="4">
    <source>
        <dbReference type="SAM" id="SignalP"/>
    </source>
</evidence>
<dbReference type="EMBL" id="JBHSKP010000005">
    <property type="protein sequence ID" value="MFC5152230.1"/>
    <property type="molecule type" value="Genomic_DNA"/>
</dbReference>
<dbReference type="Pfam" id="PF13517">
    <property type="entry name" value="FG-GAP_3"/>
    <property type="match status" value="1"/>
</dbReference>